<evidence type="ECO:0000256" key="7">
    <source>
        <dbReference type="SAM" id="Phobius"/>
    </source>
</evidence>
<comment type="similarity">
    <text evidence="2">Belongs to the acyltransferase 3 family.</text>
</comment>
<feature type="transmembrane region" description="Helical" evidence="7">
    <location>
        <begin position="267"/>
        <end position="284"/>
    </location>
</feature>
<accession>A0ABU0FHP4</accession>
<feature type="transmembrane region" description="Helical" evidence="7">
    <location>
        <begin position="204"/>
        <end position="226"/>
    </location>
</feature>
<sequence>MKVHSGIEMARLVALVAVISLHANAYGIFGDDRAIGFVVDELCRFAVPVFFLISGYLWKDDSLAAPVEPLLRLFRRLLVPFVIWVAFYTFCEISQVFYPGTFPNPASIRSYIFIPLSGGAGFHLWFLPALFIGTALGWFAVRRVGLKGGLALSATLYLVGTALALYARSRNFDAIVWIYRNGLFFAPLFLVLGHAMKKGRIPAIPMLAALVLAGAAIHIAEGWYVFDRFPKGHDMSLGTVPLAVGVFGLFLHMRAGADPVVPWGRDVFGAYLAHLFFLRLFAAQVGQRGVGAALACIAFTLIVSLLFSRLMKRSAVTRPLVS</sequence>
<evidence type="ECO:0000256" key="1">
    <source>
        <dbReference type="ARBA" id="ARBA00004651"/>
    </source>
</evidence>
<evidence type="ECO:0000256" key="3">
    <source>
        <dbReference type="ARBA" id="ARBA00022475"/>
    </source>
</evidence>
<evidence type="ECO:0000256" key="5">
    <source>
        <dbReference type="ARBA" id="ARBA00022989"/>
    </source>
</evidence>
<feature type="transmembrane region" description="Helical" evidence="7">
    <location>
        <begin position="290"/>
        <end position="308"/>
    </location>
</feature>
<feature type="transmembrane region" description="Helical" evidence="7">
    <location>
        <begin position="77"/>
        <end position="98"/>
    </location>
</feature>
<dbReference type="InterPro" id="IPR002656">
    <property type="entry name" value="Acyl_transf_3_dom"/>
</dbReference>
<dbReference type="Pfam" id="PF01757">
    <property type="entry name" value="Acyl_transf_3"/>
    <property type="match status" value="1"/>
</dbReference>
<keyword evidence="6 7" id="KW-0472">Membrane</keyword>
<dbReference type="Proteomes" id="UP001237448">
    <property type="component" value="Unassembled WGS sequence"/>
</dbReference>
<dbReference type="PANTHER" id="PTHR40074">
    <property type="entry name" value="O-ACETYLTRANSFERASE WECH"/>
    <property type="match status" value="1"/>
</dbReference>
<dbReference type="EMBL" id="JAUSVK010000001">
    <property type="protein sequence ID" value="MDQ0394132.1"/>
    <property type="molecule type" value="Genomic_DNA"/>
</dbReference>
<evidence type="ECO:0000256" key="4">
    <source>
        <dbReference type="ARBA" id="ARBA00022692"/>
    </source>
</evidence>
<feature type="transmembrane region" description="Helical" evidence="7">
    <location>
        <begin position="174"/>
        <end position="192"/>
    </location>
</feature>
<comment type="caution">
    <text evidence="9">The sequence shown here is derived from an EMBL/GenBank/DDBJ whole genome shotgun (WGS) entry which is preliminary data.</text>
</comment>
<name>A0ABU0FHP4_9HYPH</name>
<keyword evidence="10" id="KW-1185">Reference proteome</keyword>
<keyword evidence="5 7" id="KW-1133">Transmembrane helix</keyword>
<comment type="subcellular location">
    <subcellularLocation>
        <location evidence="1">Cell membrane</location>
        <topology evidence="1">Multi-pass membrane protein</topology>
    </subcellularLocation>
</comment>
<feature type="transmembrane region" description="Helical" evidence="7">
    <location>
        <begin position="12"/>
        <end position="29"/>
    </location>
</feature>
<feature type="transmembrane region" description="Helical" evidence="7">
    <location>
        <begin position="35"/>
        <end position="57"/>
    </location>
</feature>
<feature type="transmembrane region" description="Helical" evidence="7">
    <location>
        <begin position="238"/>
        <end position="255"/>
    </location>
</feature>
<feature type="transmembrane region" description="Helical" evidence="7">
    <location>
        <begin position="148"/>
        <end position="168"/>
    </location>
</feature>
<feature type="domain" description="Acyltransferase 3" evidence="8">
    <location>
        <begin position="6"/>
        <end position="308"/>
    </location>
</feature>
<dbReference type="PANTHER" id="PTHR40074:SF2">
    <property type="entry name" value="O-ACETYLTRANSFERASE WECH"/>
    <property type="match status" value="1"/>
</dbReference>
<evidence type="ECO:0000313" key="9">
    <source>
        <dbReference type="EMBL" id="MDQ0394132.1"/>
    </source>
</evidence>
<evidence type="ECO:0000256" key="2">
    <source>
        <dbReference type="ARBA" id="ARBA00007400"/>
    </source>
</evidence>
<gene>
    <name evidence="9" type="ORF">J3R73_003924</name>
</gene>
<reference evidence="9 10" key="1">
    <citation type="submission" date="2023-07" db="EMBL/GenBank/DDBJ databases">
        <title>Genomic Encyclopedia of Type Strains, Phase IV (KMG-IV): sequencing the most valuable type-strain genomes for metagenomic binning, comparative biology and taxonomic classification.</title>
        <authorList>
            <person name="Goeker M."/>
        </authorList>
    </citation>
    <scope>NUCLEOTIDE SEQUENCE [LARGE SCALE GENOMIC DNA]</scope>
    <source>
        <strain evidence="9 10">DSM 5896</strain>
    </source>
</reference>
<proteinExistence type="inferred from homology"/>
<protein>
    <submittedName>
        <fullName evidence="9">Surface polysaccharide O-acyltransferase-like enzyme</fullName>
    </submittedName>
</protein>
<keyword evidence="3" id="KW-1003">Cell membrane</keyword>
<evidence type="ECO:0000259" key="8">
    <source>
        <dbReference type="Pfam" id="PF01757"/>
    </source>
</evidence>
<feature type="transmembrane region" description="Helical" evidence="7">
    <location>
        <begin position="118"/>
        <end position="141"/>
    </location>
</feature>
<keyword evidence="4 7" id="KW-0812">Transmembrane</keyword>
<organism evidence="9 10">
    <name type="scientific">Labrys monachus</name>
    <dbReference type="NCBI Taxonomy" id="217067"/>
    <lineage>
        <taxon>Bacteria</taxon>
        <taxon>Pseudomonadati</taxon>
        <taxon>Pseudomonadota</taxon>
        <taxon>Alphaproteobacteria</taxon>
        <taxon>Hyphomicrobiales</taxon>
        <taxon>Xanthobacteraceae</taxon>
        <taxon>Labrys</taxon>
    </lineage>
</organism>
<evidence type="ECO:0000313" key="10">
    <source>
        <dbReference type="Proteomes" id="UP001237448"/>
    </source>
</evidence>
<evidence type="ECO:0000256" key="6">
    <source>
        <dbReference type="ARBA" id="ARBA00023136"/>
    </source>
</evidence>